<name>A0A133PP21_9FIRM</name>
<evidence type="ECO:0000313" key="3">
    <source>
        <dbReference type="Proteomes" id="UP000070174"/>
    </source>
</evidence>
<feature type="transmembrane region" description="Helical" evidence="1">
    <location>
        <begin position="122"/>
        <end position="144"/>
    </location>
</feature>
<feature type="transmembrane region" description="Helical" evidence="1">
    <location>
        <begin position="156"/>
        <end position="180"/>
    </location>
</feature>
<comment type="caution">
    <text evidence="2">The sequence shown here is derived from an EMBL/GenBank/DDBJ whole genome shotgun (WGS) entry which is preliminary data.</text>
</comment>
<feature type="transmembrane region" description="Helical" evidence="1">
    <location>
        <begin position="192"/>
        <end position="210"/>
    </location>
</feature>
<dbReference type="Proteomes" id="UP000070174">
    <property type="component" value="Unassembled WGS sequence"/>
</dbReference>
<feature type="transmembrane region" description="Helical" evidence="1">
    <location>
        <begin position="21"/>
        <end position="40"/>
    </location>
</feature>
<dbReference type="AlphaFoldDB" id="A0A133PP21"/>
<evidence type="ECO:0000313" key="2">
    <source>
        <dbReference type="EMBL" id="KXA30388.1"/>
    </source>
</evidence>
<dbReference type="PATRIC" id="fig|54005.3.peg.836"/>
<feature type="transmembrane region" description="Helical" evidence="1">
    <location>
        <begin position="329"/>
        <end position="347"/>
    </location>
</feature>
<organism evidence="2">
    <name type="scientific">Peptoniphilus harei</name>
    <dbReference type="NCBI Taxonomy" id="54005"/>
    <lineage>
        <taxon>Bacteria</taxon>
        <taxon>Bacillati</taxon>
        <taxon>Bacillota</taxon>
        <taxon>Tissierellia</taxon>
        <taxon>Tissierellales</taxon>
        <taxon>Peptoniphilaceae</taxon>
        <taxon>Peptoniphilus</taxon>
    </lineage>
</organism>
<feature type="transmembrane region" description="Helical" evidence="1">
    <location>
        <begin position="354"/>
        <end position="374"/>
    </location>
</feature>
<keyword evidence="1" id="KW-0472">Membrane</keyword>
<gene>
    <name evidence="2" type="ORF">HMPREF3229_00851</name>
</gene>
<protein>
    <recommendedName>
        <fullName evidence="4">DUF4153 domain-containing protein</fullName>
    </recommendedName>
</protein>
<feature type="transmembrane region" description="Helical" evidence="1">
    <location>
        <begin position="52"/>
        <end position="71"/>
    </location>
</feature>
<evidence type="ECO:0008006" key="4">
    <source>
        <dbReference type="Google" id="ProtNLM"/>
    </source>
</evidence>
<reference evidence="2 3" key="1">
    <citation type="submission" date="2016-01" db="EMBL/GenBank/DDBJ databases">
        <authorList>
            <person name="Oliw E.H."/>
        </authorList>
    </citation>
    <scope>NUCLEOTIDE SEQUENCE [LARGE SCALE GENOMIC DNA]</scope>
    <source>
        <strain evidence="2 3">CMW7756A</strain>
    </source>
</reference>
<sequence>MKKLNLKILNFKSIKDTFKRFPFTITSATLASIFFIMATYDEYAEDFNNKMISYGLVFAFAIFLYAFIKLFNEGLRNFYDLKNLKNNNLLKVISYVITLPILYGIYELVYDKAGPLSNYNDNFVFFTLIAFLVVGTSFVAKFNYHKDYVVYVAKILRAFIISNIYSFIVFIGISSIVFALDSLFKFDFGSLVYLRIGIFSFILFNVITFFQDFPKVRDSFTDYKYPKPFRILLVYIITPLVIIYTLILLAYFIKILALWQIPNNLIVNLVIWFAAFSVVYLFFLSRVDSIGFINKLKIIFPISLFPLLGMMFFAIYLRISEYGLTENRYIVIAGGLWVFLSLIYYIFYRENSNITVPIFLAAIILITGIGPASATSLSLRSQNARFEKLLKENNMIAGEGIRSDVNIDSSAKNQIIDIVSYMDKRDRIEDLNYLPKDFKLSEENFTKVFGFSNKVENHSYLGYSYTDNIVEKGDLGFNIDIEGYKNMIFVYSLDHISTCGDYKFDRKKKEINIYKKFKDDYELQKTIDLLALRDKLKTLKKTKDEIKLDDLAIEDDNFKIYFTNIYFGNEDNIENAYVEFYLLTK</sequence>
<dbReference type="Pfam" id="PF13687">
    <property type="entry name" value="DUF4153"/>
    <property type="match status" value="1"/>
</dbReference>
<dbReference type="RefSeq" id="WP_060800033.1">
    <property type="nucleotide sequence ID" value="NZ_KQ957097.1"/>
</dbReference>
<evidence type="ECO:0000256" key="1">
    <source>
        <dbReference type="SAM" id="Phobius"/>
    </source>
</evidence>
<keyword evidence="1" id="KW-0812">Transmembrane</keyword>
<feature type="transmembrane region" description="Helical" evidence="1">
    <location>
        <begin position="231"/>
        <end position="253"/>
    </location>
</feature>
<dbReference type="InterPro" id="IPR025291">
    <property type="entry name" value="DUF4153"/>
</dbReference>
<keyword evidence="1" id="KW-1133">Transmembrane helix</keyword>
<dbReference type="EMBL" id="LRQE01000025">
    <property type="protein sequence ID" value="KXA30388.1"/>
    <property type="molecule type" value="Genomic_DNA"/>
</dbReference>
<feature type="transmembrane region" description="Helical" evidence="1">
    <location>
        <begin position="92"/>
        <end position="110"/>
    </location>
</feature>
<accession>A0A133PP21</accession>
<feature type="transmembrane region" description="Helical" evidence="1">
    <location>
        <begin position="265"/>
        <end position="284"/>
    </location>
</feature>
<feature type="transmembrane region" description="Helical" evidence="1">
    <location>
        <begin position="296"/>
        <end position="317"/>
    </location>
</feature>
<proteinExistence type="predicted"/>